<evidence type="ECO:0008006" key="4">
    <source>
        <dbReference type="Google" id="ProtNLM"/>
    </source>
</evidence>
<dbReference type="KEGG" id="tsv:DSM104635_02241"/>
<evidence type="ECO:0000313" key="3">
    <source>
        <dbReference type="Proteomes" id="UP000431269"/>
    </source>
</evidence>
<keyword evidence="1" id="KW-0732">Signal</keyword>
<dbReference type="InterPro" id="IPR046715">
    <property type="entry name" value="DUF6607"/>
</dbReference>
<organism evidence="2 3">
    <name type="scientific">Terricaulis silvestris</name>
    <dbReference type="NCBI Taxonomy" id="2686094"/>
    <lineage>
        <taxon>Bacteria</taxon>
        <taxon>Pseudomonadati</taxon>
        <taxon>Pseudomonadota</taxon>
        <taxon>Alphaproteobacteria</taxon>
        <taxon>Caulobacterales</taxon>
        <taxon>Caulobacteraceae</taxon>
        <taxon>Terricaulis</taxon>
    </lineage>
</organism>
<dbReference type="Proteomes" id="UP000431269">
    <property type="component" value="Chromosome"/>
</dbReference>
<feature type="signal peptide" evidence="1">
    <location>
        <begin position="1"/>
        <end position="27"/>
    </location>
</feature>
<dbReference type="AlphaFoldDB" id="A0A6I6MUQ4"/>
<name>A0A6I6MUQ4_9CAUL</name>
<gene>
    <name evidence="2" type="ORF">DSM104635_02241</name>
</gene>
<evidence type="ECO:0000256" key="1">
    <source>
        <dbReference type="SAM" id="SignalP"/>
    </source>
</evidence>
<reference evidence="3" key="1">
    <citation type="submission" date="2019-12" db="EMBL/GenBank/DDBJ databases">
        <title>Complete genome of Terracaulis silvestris 0127_4.</title>
        <authorList>
            <person name="Vieira S."/>
            <person name="Riedel T."/>
            <person name="Sproer C."/>
            <person name="Pascual J."/>
            <person name="Boedeker C."/>
            <person name="Overmann J."/>
        </authorList>
    </citation>
    <scope>NUCLEOTIDE SEQUENCE [LARGE SCALE GENOMIC DNA]</scope>
    <source>
        <strain evidence="3">0127_4</strain>
    </source>
</reference>
<sequence>MHVSLTRRASMLAMAGAGVVAAAPALAQTTRRLPAAVERDRQSILAMAGDYHVRFNFNETVPFVSDYTPLEPKTSGGYESVRVIEDTGTFIQLQHMLVAEHEGQTFVIKHWRQDWTYQPRNVLVYERRNYWTLANVSSADRRGAWSQTVWQTDDSPRYGGVGRWNYDNGRTIWTSGPTLRPLARRDAIRNPVYNRYNSINRHALTPNGWVHEQDNEKIGDRNGQLVAIVHEDGVNTYERFTEYPVAAADSYWTDTREYWAGVRGMWDAAIARRRGVWVEEEAQNGAITGPALMGLADRIHSDEIETTPALAEAQTAIATATSAA</sequence>
<keyword evidence="3" id="KW-1185">Reference proteome</keyword>
<protein>
    <recommendedName>
        <fullName evidence="4">Secreted protein</fullName>
    </recommendedName>
</protein>
<dbReference type="EMBL" id="CP047045">
    <property type="protein sequence ID" value="QGZ95392.1"/>
    <property type="molecule type" value="Genomic_DNA"/>
</dbReference>
<accession>A0A6I6MUQ4</accession>
<dbReference type="RefSeq" id="WP_158766255.1">
    <property type="nucleotide sequence ID" value="NZ_CP047045.1"/>
</dbReference>
<evidence type="ECO:0000313" key="2">
    <source>
        <dbReference type="EMBL" id="QGZ95392.1"/>
    </source>
</evidence>
<dbReference type="Pfam" id="PF20311">
    <property type="entry name" value="DUF6607"/>
    <property type="match status" value="1"/>
</dbReference>
<proteinExistence type="predicted"/>
<feature type="chain" id="PRO_5026005478" description="Secreted protein" evidence="1">
    <location>
        <begin position="28"/>
        <end position="324"/>
    </location>
</feature>